<evidence type="ECO:0000313" key="5">
    <source>
        <dbReference type="Proteomes" id="UP001302494"/>
    </source>
</evidence>
<evidence type="ECO:0000256" key="1">
    <source>
        <dbReference type="ARBA" id="ARBA00023122"/>
    </source>
</evidence>
<dbReference type="PANTHER" id="PTHR43080">
    <property type="entry name" value="CBS DOMAIN-CONTAINING PROTEIN CBSX3, MITOCHONDRIAL"/>
    <property type="match status" value="1"/>
</dbReference>
<dbReference type="InterPro" id="IPR000644">
    <property type="entry name" value="CBS_dom"/>
</dbReference>
<dbReference type="SMART" id="SM00116">
    <property type="entry name" value="CBS"/>
    <property type="match status" value="2"/>
</dbReference>
<dbReference type="EMBL" id="CP116968">
    <property type="protein sequence ID" value="WNM62250.1"/>
    <property type="molecule type" value="Genomic_DNA"/>
</dbReference>
<dbReference type="InterPro" id="IPR051257">
    <property type="entry name" value="Diverse_CBS-Domain"/>
</dbReference>
<sequence>MGLHAVATVGLRTIQQVATLHDFRFHHDQNGLAITQELLTSSLPGAPVVDPNGHCVGFISQFDVLAVLEAGRDVSQLTAKEIMVRDPIAIPSSTTLAEAVKIMKDHHFLVLPVEENGVVIGCLTRQDLLRAWVGLGLEQKD</sequence>
<keyword evidence="1 2" id="KW-0129">CBS domain</keyword>
<dbReference type="RefSeq" id="WP_312745458.1">
    <property type="nucleotide sequence ID" value="NZ_CP116968.1"/>
</dbReference>
<dbReference type="SUPFAM" id="SSF54631">
    <property type="entry name" value="CBS-domain pair"/>
    <property type="match status" value="1"/>
</dbReference>
<organism evidence="4 5">
    <name type="scientific">Candidatus Nitrospira neomarina</name>
    <dbReference type="NCBI Taxonomy" id="3020899"/>
    <lineage>
        <taxon>Bacteria</taxon>
        <taxon>Pseudomonadati</taxon>
        <taxon>Nitrospirota</taxon>
        <taxon>Nitrospiria</taxon>
        <taxon>Nitrospirales</taxon>
        <taxon>Nitrospiraceae</taxon>
        <taxon>Nitrospira</taxon>
    </lineage>
</organism>
<dbReference type="PANTHER" id="PTHR43080:SF2">
    <property type="entry name" value="CBS DOMAIN-CONTAINING PROTEIN"/>
    <property type="match status" value="1"/>
</dbReference>
<dbReference type="Pfam" id="PF00571">
    <property type="entry name" value="CBS"/>
    <property type="match status" value="2"/>
</dbReference>
<dbReference type="KEGG" id="nneo:PQG83_00465"/>
<dbReference type="AlphaFoldDB" id="A0AA96JWP1"/>
<keyword evidence="5" id="KW-1185">Reference proteome</keyword>
<evidence type="ECO:0000259" key="3">
    <source>
        <dbReference type="PROSITE" id="PS51371"/>
    </source>
</evidence>
<evidence type="ECO:0000256" key="2">
    <source>
        <dbReference type="PROSITE-ProRule" id="PRU00703"/>
    </source>
</evidence>
<name>A0AA96JWP1_9BACT</name>
<accession>A0AA96JWP1</accession>
<protein>
    <submittedName>
        <fullName evidence="4">CBS domain-containing protein</fullName>
    </submittedName>
</protein>
<dbReference type="PROSITE" id="PS51371">
    <property type="entry name" value="CBS"/>
    <property type="match status" value="1"/>
</dbReference>
<feature type="domain" description="CBS" evidence="3">
    <location>
        <begin position="83"/>
        <end position="141"/>
    </location>
</feature>
<proteinExistence type="predicted"/>
<dbReference type="Gene3D" id="3.10.580.10">
    <property type="entry name" value="CBS-domain"/>
    <property type="match status" value="1"/>
</dbReference>
<dbReference type="InterPro" id="IPR046342">
    <property type="entry name" value="CBS_dom_sf"/>
</dbReference>
<gene>
    <name evidence="4" type="ORF">PQG83_00465</name>
</gene>
<evidence type="ECO:0000313" key="4">
    <source>
        <dbReference type="EMBL" id="WNM62250.1"/>
    </source>
</evidence>
<reference evidence="4 5" key="1">
    <citation type="submission" date="2023-01" db="EMBL/GenBank/DDBJ databases">
        <title>Cultivation and genomic characterization of new, ubiquitous marine nitrite-oxidizing bacteria from the Nitrospirales.</title>
        <authorList>
            <person name="Mueller A.J."/>
            <person name="Daebeler A."/>
            <person name="Herbold C.W."/>
            <person name="Kirkegaard R.H."/>
            <person name="Daims H."/>
        </authorList>
    </citation>
    <scope>NUCLEOTIDE SEQUENCE [LARGE SCALE GENOMIC DNA]</scope>
    <source>
        <strain evidence="4 5">DK</strain>
    </source>
</reference>
<dbReference type="Proteomes" id="UP001302494">
    <property type="component" value="Chromosome"/>
</dbReference>